<feature type="domain" description="GSCFA" evidence="1">
    <location>
        <begin position="21"/>
        <end position="257"/>
    </location>
</feature>
<comment type="caution">
    <text evidence="2">The sequence shown here is derived from an EMBL/GenBank/DDBJ whole genome shotgun (WGS) entry which is preliminary data.</text>
</comment>
<protein>
    <recommendedName>
        <fullName evidence="1">GSCFA domain-containing protein</fullName>
    </recommendedName>
</protein>
<evidence type="ECO:0000313" key="3">
    <source>
        <dbReference type="Proteomes" id="UP000488299"/>
    </source>
</evidence>
<dbReference type="InterPro" id="IPR036514">
    <property type="entry name" value="SGNH_hydro_sf"/>
</dbReference>
<dbReference type="EMBL" id="WELI01000012">
    <property type="protein sequence ID" value="KAB7727062.1"/>
    <property type="molecule type" value="Genomic_DNA"/>
</dbReference>
<proteinExistence type="predicted"/>
<evidence type="ECO:0000313" key="2">
    <source>
        <dbReference type="EMBL" id="KAB7727062.1"/>
    </source>
</evidence>
<accession>A0A7J5TU17</accession>
<keyword evidence="3" id="KW-1185">Reference proteome</keyword>
<sequence length="333" mass="38473">MHFHTELTPDKLPASIGLHDRIVTVGSCFAQVMGGQLTDHKMTVTNNPFGTVFNPISISKLLTMALRDQMPDEALYVQRDGIWLHHDFHSSHWATTREGLKNRLMVVLAETADALRQADWLFLTFGSALVYRHRATDQVVANCHKVPGTQFDKYLYQLDHLRAEYNRLLKTLRKHNPRLKVLLTVSPVRHTRDTLPLNSVSKATLRLLSHELTVWHENVYYFPSYEIMQDDLRDYRFYEADLIHPNAQAQAYIYEKFAQSAFDEELCRFIGEWSGIQKALAHRPLQGYTDAHRHFLVQTLARLQALPAGIDVSAELADVRERLTKHIMMSDER</sequence>
<gene>
    <name evidence="2" type="ORF">F5984_22770</name>
</gene>
<dbReference type="Proteomes" id="UP000488299">
    <property type="component" value="Unassembled WGS sequence"/>
</dbReference>
<dbReference type="InterPro" id="IPR014982">
    <property type="entry name" value="GSCFA"/>
</dbReference>
<dbReference type="Gene3D" id="3.40.50.1110">
    <property type="entry name" value="SGNH hydrolase"/>
    <property type="match status" value="1"/>
</dbReference>
<reference evidence="2 3" key="1">
    <citation type="submission" date="2019-10" db="EMBL/GenBank/DDBJ databases">
        <title>Rudanella paleaurantiibacter sp. nov., isolated from sludge.</title>
        <authorList>
            <person name="Xu S.Q."/>
        </authorList>
    </citation>
    <scope>NUCLEOTIDE SEQUENCE [LARGE SCALE GENOMIC DNA]</scope>
    <source>
        <strain evidence="2 3">HX-22-17</strain>
    </source>
</reference>
<name>A0A7J5TU17_9BACT</name>
<evidence type="ECO:0000259" key="1">
    <source>
        <dbReference type="Pfam" id="PF08885"/>
    </source>
</evidence>
<organism evidence="2 3">
    <name type="scientific">Rudanella paleaurantiibacter</name>
    <dbReference type="NCBI Taxonomy" id="2614655"/>
    <lineage>
        <taxon>Bacteria</taxon>
        <taxon>Pseudomonadati</taxon>
        <taxon>Bacteroidota</taxon>
        <taxon>Cytophagia</taxon>
        <taxon>Cytophagales</taxon>
        <taxon>Cytophagaceae</taxon>
        <taxon>Rudanella</taxon>
    </lineage>
</organism>
<dbReference type="Pfam" id="PF08885">
    <property type="entry name" value="GSCFA"/>
    <property type="match status" value="1"/>
</dbReference>
<dbReference type="SUPFAM" id="SSF52266">
    <property type="entry name" value="SGNH hydrolase"/>
    <property type="match status" value="1"/>
</dbReference>
<dbReference type="GO" id="GO:0016788">
    <property type="term" value="F:hydrolase activity, acting on ester bonds"/>
    <property type="evidence" value="ECO:0007669"/>
    <property type="project" value="UniProtKB-ARBA"/>
</dbReference>
<dbReference type="AlphaFoldDB" id="A0A7J5TU17"/>
<dbReference type="RefSeq" id="WP_152126525.1">
    <property type="nucleotide sequence ID" value="NZ_WELI01000012.1"/>
</dbReference>